<feature type="coiled-coil region" evidence="6">
    <location>
        <begin position="114"/>
        <end position="170"/>
    </location>
</feature>
<dbReference type="InterPro" id="IPR050142">
    <property type="entry name" value="MADS-box/MEF2_TF"/>
</dbReference>
<dbReference type="Pfam" id="PF00319">
    <property type="entry name" value="SRF-TF"/>
    <property type="match status" value="1"/>
</dbReference>
<dbReference type="GO" id="GO:0000981">
    <property type="term" value="F:DNA-binding transcription factor activity, RNA polymerase II-specific"/>
    <property type="evidence" value="ECO:0000318"/>
    <property type="project" value="GO_Central"/>
</dbReference>
<dbReference type="SMART" id="SM00432">
    <property type="entry name" value="MADS"/>
    <property type="match status" value="1"/>
</dbReference>
<dbReference type="PANTHER" id="PTHR48019">
    <property type="entry name" value="SERUM RESPONSE FACTOR HOMOLOG"/>
    <property type="match status" value="1"/>
</dbReference>
<accession>A0A2C9VPE4</accession>
<evidence type="ECO:0000256" key="2">
    <source>
        <dbReference type="ARBA" id="ARBA00023015"/>
    </source>
</evidence>
<dbReference type="PROSITE" id="PS50066">
    <property type="entry name" value="MADS_BOX_2"/>
    <property type="match status" value="1"/>
</dbReference>
<dbReference type="Gramene" id="Manes.06G091500.10.v8.1">
    <property type="protein sequence ID" value="Manes.06G091500.10.v8.1.CDS"/>
    <property type="gene ID" value="Manes.06G091500.v8.1"/>
</dbReference>
<dbReference type="GO" id="GO:0010152">
    <property type="term" value="P:pollen maturation"/>
    <property type="evidence" value="ECO:0007669"/>
    <property type="project" value="UniProtKB-ARBA"/>
</dbReference>
<keyword evidence="2" id="KW-0805">Transcription regulation</keyword>
<dbReference type="OrthoDB" id="1898716at2759"/>
<reference evidence="9" key="1">
    <citation type="journal article" date="2016" name="Nat. Biotechnol.">
        <title>Sequencing wild and cultivated cassava and related species reveals extensive interspecific hybridization and genetic diversity.</title>
        <authorList>
            <person name="Bredeson J.V."/>
            <person name="Lyons J.B."/>
            <person name="Prochnik S.E."/>
            <person name="Wu G.A."/>
            <person name="Ha C.M."/>
            <person name="Edsinger-Gonzales E."/>
            <person name="Grimwood J."/>
            <person name="Schmutz J."/>
            <person name="Rabbi I.Y."/>
            <person name="Egesi C."/>
            <person name="Nauluvula P."/>
            <person name="Lebot V."/>
            <person name="Ndunguru J."/>
            <person name="Mkamilo G."/>
            <person name="Bart R.S."/>
            <person name="Setter T.L."/>
            <person name="Gleadow R.M."/>
            <person name="Kulakow P."/>
            <person name="Ferguson M.E."/>
            <person name="Rounsley S."/>
            <person name="Rokhsar D.S."/>
        </authorList>
    </citation>
    <scope>NUCLEOTIDE SEQUENCE [LARGE SCALE GENOMIC DNA]</scope>
    <source>
        <strain evidence="9">cv. AM560-2</strain>
    </source>
</reference>
<dbReference type="SUPFAM" id="SSF55455">
    <property type="entry name" value="SRF-like"/>
    <property type="match status" value="1"/>
</dbReference>
<gene>
    <name evidence="8" type="ORF">MANES_06G091500v8</name>
</gene>
<keyword evidence="3" id="KW-0238">DNA-binding</keyword>
<dbReference type="InterPro" id="IPR036879">
    <property type="entry name" value="TF_MADSbox_sf"/>
</dbReference>
<dbReference type="Gramene" id="Manes.06G091500.7.v8.1">
    <property type="protein sequence ID" value="Manes.06G091500.7.v8.1.CDS"/>
    <property type="gene ID" value="Manes.06G091500.v8.1"/>
</dbReference>
<dbReference type="FunFam" id="3.40.1810.10:FF:000010">
    <property type="entry name" value="Agamous-like MADS-box protein AGL30"/>
    <property type="match status" value="1"/>
</dbReference>
<evidence type="ECO:0000313" key="8">
    <source>
        <dbReference type="EMBL" id="OAY47609.1"/>
    </source>
</evidence>
<organism evidence="8 9">
    <name type="scientific">Manihot esculenta</name>
    <name type="common">Cassava</name>
    <name type="synonym">Jatropha manihot</name>
    <dbReference type="NCBI Taxonomy" id="3983"/>
    <lineage>
        <taxon>Eukaryota</taxon>
        <taxon>Viridiplantae</taxon>
        <taxon>Streptophyta</taxon>
        <taxon>Embryophyta</taxon>
        <taxon>Tracheophyta</taxon>
        <taxon>Spermatophyta</taxon>
        <taxon>Magnoliopsida</taxon>
        <taxon>eudicotyledons</taxon>
        <taxon>Gunneridae</taxon>
        <taxon>Pentapetalae</taxon>
        <taxon>rosids</taxon>
        <taxon>fabids</taxon>
        <taxon>Malpighiales</taxon>
        <taxon>Euphorbiaceae</taxon>
        <taxon>Crotonoideae</taxon>
        <taxon>Manihoteae</taxon>
        <taxon>Manihot</taxon>
    </lineage>
</organism>
<dbReference type="PRINTS" id="PR00404">
    <property type="entry name" value="MADSDOMAIN"/>
</dbReference>
<evidence type="ECO:0000313" key="9">
    <source>
        <dbReference type="Proteomes" id="UP000091857"/>
    </source>
</evidence>
<dbReference type="SMR" id="A0A2C9VPE4"/>
<evidence type="ECO:0000256" key="1">
    <source>
        <dbReference type="ARBA" id="ARBA00004123"/>
    </source>
</evidence>
<dbReference type="GO" id="GO:0046983">
    <property type="term" value="F:protein dimerization activity"/>
    <property type="evidence" value="ECO:0007669"/>
    <property type="project" value="InterPro"/>
</dbReference>
<keyword evidence="9" id="KW-1185">Reference proteome</keyword>
<dbReference type="GO" id="GO:0080092">
    <property type="term" value="P:regulation of pollen tube growth"/>
    <property type="evidence" value="ECO:0007669"/>
    <property type="project" value="UniProtKB-ARBA"/>
</dbReference>
<dbReference type="Gene3D" id="3.40.1810.10">
    <property type="entry name" value="Transcription factor, MADS-box"/>
    <property type="match status" value="1"/>
</dbReference>
<proteinExistence type="predicted"/>
<dbReference type="EMBL" id="CM004392">
    <property type="protein sequence ID" value="OAY47609.1"/>
    <property type="molecule type" value="Genomic_DNA"/>
</dbReference>
<evidence type="ECO:0000256" key="6">
    <source>
        <dbReference type="SAM" id="Coils"/>
    </source>
</evidence>
<dbReference type="Proteomes" id="UP000091857">
    <property type="component" value="Chromosome 6"/>
</dbReference>
<evidence type="ECO:0000256" key="5">
    <source>
        <dbReference type="ARBA" id="ARBA00023242"/>
    </source>
</evidence>
<evidence type="ECO:0000259" key="7">
    <source>
        <dbReference type="PROSITE" id="PS50066"/>
    </source>
</evidence>
<dbReference type="AlphaFoldDB" id="A0A2C9VPE4"/>
<keyword evidence="6" id="KW-0175">Coiled coil</keyword>
<protein>
    <recommendedName>
        <fullName evidence="7">MADS-box domain-containing protein</fullName>
    </recommendedName>
</protein>
<keyword evidence="5" id="KW-0539">Nucleus</keyword>
<keyword evidence="4" id="KW-0804">Transcription</keyword>
<comment type="caution">
    <text evidence="8">The sequence shown here is derived from an EMBL/GenBank/DDBJ whole genome shotgun (WGS) entry which is preliminary data.</text>
</comment>
<feature type="domain" description="MADS-box" evidence="7">
    <location>
        <begin position="1"/>
        <end position="61"/>
    </location>
</feature>
<dbReference type="InterPro" id="IPR002100">
    <property type="entry name" value="TF_MADSbox"/>
</dbReference>
<dbReference type="Gramene" id="Manes.06G091500.11.v8.1">
    <property type="protein sequence ID" value="Manes.06G091500.11.v8.1.CDS"/>
    <property type="gene ID" value="Manes.06G091500.v8.1"/>
</dbReference>
<name>A0A2C9VPE4_MANES</name>
<evidence type="ECO:0000256" key="4">
    <source>
        <dbReference type="ARBA" id="ARBA00023163"/>
    </source>
</evidence>
<dbReference type="GO" id="GO:0005634">
    <property type="term" value="C:nucleus"/>
    <property type="evidence" value="ECO:0007669"/>
    <property type="project" value="UniProtKB-SubCell"/>
</dbReference>
<dbReference type="GO" id="GO:0006357">
    <property type="term" value="P:regulation of transcription by RNA polymerase II"/>
    <property type="evidence" value="ECO:0000318"/>
    <property type="project" value="GO_Central"/>
</dbReference>
<evidence type="ECO:0000256" key="3">
    <source>
        <dbReference type="ARBA" id="ARBA00023125"/>
    </source>
</evidence>
<comment type="subcellular location">
    <subcellularLocation>
        <location evidence="1">Nucleus</location>
    </subcellularLocation>
</comment>
<sequence>MGRVKLKIKRLESTSNRQVTYSKRRNGILKKAKELSILCDIDIVLLLFSPTGRPTLFQGEHSNFEDVFAKFAQLTPQERAKRKVESLEVLRKTFKKLDHDVNIQDFLGASSQTVEKLADQVRLLQAQLTEIQNRMSYWNNLDKVDSIEHLNQMENSLKESINQIHLQKENIGRCQLVPLECNSQFQNGMDLPTIINSMQEAQPLSWLPNDSNQHLIISNEQNFLPQRDMEGSTSTSLPGCSGYYDPGKHSEIGNLGPVDNMGQDGGALCNLSSNTCLSVQLDEQFSYHPFSSLNLPEVKKMKPEMQMNSQGDHSVYQVNGNFELTRPIYDNGHHTWGSASGPCSVAMFSENQYHQQAN</sequence>
<dbReference type="GO" id="GO:0000978">
    <property type="term" value="F:RNA polymerase II cis-regulatory region sequence-specific DNA binding"/>
    <property type="evidence" value="ECO:0000318"/>
    <property type="project" value="GO_Central"/>
</dbReference>